<name>A0ABR1AQ60_POLSC</name>
<accession>A0ABR1AQ60</accession>
<dbReference type="Proteomes" id="UP001359485">
    <property type="component" value="Unassembled WGS sequence"/>
</dbReference>
<sequence>MEITTGREVQVRHFHQPAKKESRCNLFKSFECPRRDKVLYMKKDIISLASGLLRFDLILLQEQLSSMQKVSEQICEGAQSVDESRDERGLTSFSPKKWIKTDVESVGKHFISRGLTLKTSNKLKIYFVGFRSCDWKEKKYRLPT</sequence>
<evidence type="ECO:0000313" key="1">
    <source>
        <dbReference type="EMBL" id="KAK6624623.1"/>
    </source>
</evidence>
<dbReference type="EMBL" id="JAWJWF010000046">
    <property type="protein sequence ID" value="KAK6624623.1"/>
    <property type="molecule type" value="Genomic_DNA"/>
</dbReference>
<protein>
    <submittedName>
        <fullName evidence="1">Uncharacterized protein</fullName>
    </submittedName>
</protein>
<keyword evidence="2" id="KW-1185">Reference proteome</keyword>
<reference evidence="1 2" key="1">
    <citation type="submission" date="2023-09" db="EMBL/GenBank/DDBJ databases">
        <title>Genomes of two closely related lineages of the louse Polyplax serrata with different host specificities.</title>
        <authorList>
            <person name="Martinu J."/>
            <person name="Tarabai H."/>
            <person name="Stefka J."/>
            <person name="Hypsa V."/>
        </authorList>
    </citation>
    <scope>NUCLEOTIDE SEQUENCE [LARGE SCALE GENOMIC DNA]</scope>
    <source>
        <strain evidence="1">98ZLc_SE</strain>
    </source>
</reference>
<comment type="caution">
    <text evidence="1">The sequence shown here is derived from an EMBL/GenBank/DDBJ whole genome shotgun (WGS) entry which is preliminary data.</text>
</comment>
<gene>
    <name evidence="1" type="ORF">RUM44_011482</name>
</gene>
<proteinExistence type="predicted"/>
<evidence type="ECO:0000313" key="2">
    <source>
        <dbReference type="Proteomes" id="UP001359485"/>
    </source>
</evidence>
<organism evidence="1 2">
    <name type="scientific">Polyplax serrata</name>
    <name type="common">Common mouse louse</name>
    <dbReference type="NCBI Taxonomy" id="468196"/>
    <lineage>
        <taxon>Eukaryota</taxon>
        <taxon>Metazoa</taxon>
        <taxon>Ecdysozoa</taxon>
        <taxon>Arthropoda</taxon>
        <taxon>Hexapoda</taxon>
        <taxon>Insecta</taxon>
        <taxon>Pterygota</taxon>
        <taxon>Neoptera</taxon>
        <taxon>Paraneoptera</taxon>
        <taxon>Psocodea</taxon>
        <taxon>Troctomorpha</taxon>
        <taxon>Phthiraptera</taxon>
        <taxon>Anoplura</taxon>
        <taxon>Polyplacidae</taxon>
        <taxon>Polyplax</taxon>
    </lineage>
</organism>